<evidence type="ECO:0000313" key="3">
    <source>
        <dbReference type="Proteomes" id="UP000579812"/>
    </source>
</evidence>
<dbReference type="AlphaFoldDB" id="A0A7J6CKT1"/>
<proteinExistence type="predicted"/>
<feature type="compositionally biased region" description="Basic and acidic residues" evidence="1">
    <location>
        <begin position="1"/>
        <end position="10"/>
    </location>
</feature>
<evidence type="ECO:0000313" key="2">
    <source>
        <dbReference type="EMBL" id="KAF4107938.1"/>
    </source>
</evidence>
<name>A0A7J6CKT1_9TELE</name>
<accession>A0A7J6CKT1</accession>
<comment type="caution">
    <text evidence="2">The sequence shown here is derived from an EMBL/GenBank/DDBJ whole genome shotgun (WGS) entry which is preliminary data.</text>
</comment>
<dbReference type="EMBL" id="JAAMOB010000010">
    <property type="protein sequence ID" value="KAF4107938.1"/>
    <property type="molecule type" value="Genomic_DNA"/>
</dbReference>
<organism evidence="2 3">
    <name type="scientific">Onychostoma macrolepis</name>
    <dbReference type="NCBI Taxonomy" id="369639"/>
    <lineage>
        <taxon>Eukaryota</taxon>
        <taxon>Metazoa</taxon>
        <taxon>Chordata</taxon>
        <taxon>Craniata</taxon>
        <taxon>Vertebrata</taxon>
        <taxon>Euteleostomi</taxon>
        <taxon>Actinopterygii</taxon>
        <taxon>Neopterygii</taxon>
        <taxon>Teleostei</taxon>
        <taxon>Ostariophysi</taxon>
        <taxon>Cypriniformes</taxon>
        <taxon>Cyprinidae</taxon>
        <taxon>Acrossocheilinae</taxon>
        <taxon>Onychostoma</taxon>
    </lineage>
</organism>
<gene>
    <name evidence="2" type="ORF">G5714_010697</name>
</gene>
<evidence type="ECO:0000256" key="1">
    <source>
        <dbReference type="SAM" id="MobiDB-lite"/>
    </source>
</evidence>
<keyword evidence="3" id="KW-1185">Reference proteome</keyword>
<feature type="region of interest" description="Disordered" evidence="1">
    <location>
        <begin position="1"/>
        <end position="32"/>
    </location>
</feature>
<protein>
    <submittedName>
        <fullName evidence="2">Uncharacterized protein</fullName>
    </submittedName>
</protein>
<sequence>MQTQRADHCPRPSAHTGPTTKEWSEAESGSPSLYASWGATRQTMCLQQQVASQEQVVPEPSTNSLNFRLYVKHQPGNMVTNTSQYEWLFL</sequence>
<feature type="compositionally biased region" description="Polar residues" evidence="1">
    <location>
        <begin position="16"/>
        <end position="32"/>
    </location>
</feature>
<dbReference type="Proteomes" id="UP000579812">
    <property type="component" value="Unassembled WGS sequence"/>
</dbReference>
<reference evidence="2 3" key="1">
    <citation type="submission" date="2020-04" db="EMBL/GenBank/DDBJ databases">
        <title>Chromosome-level genome assembly of a cyprinid fish Onychostoma macrolepis by integration of Nanopore Sequencing, Bionano and Hi-C technology.</title>
        <authorList>
            <person name="Wang D."/>
        </authorList>
    </citation>
    <scope>NUCLEOTIDE SEQUENCE [LARGE SCALE GENOMIC DNA]</scope>
    <source>
        <strain evidence="2">SWU-2019</strain>
        <tissue evidence="2">Muscle</tissue>
    </source>
</reference>